<accession>K3YL26</accession>
<dbReference type="InterPro" id="IPR033467">
    <property type="entry name" value="Tesmin/TSO1-like_CXC"/>
</dbReference>
<dbReference type="InParanoid" id="K3YL26"/>
<dbReference type="HOGENOM" id="CLU_063981_0_0_1"/>
<feature type="domain" description="CRC" evidence="5">
    <location>
        <begin position="157"/>
        <end position="281"/>
    </location>
</feature>
<feature type="region of interest" description="Disordered" evidence="4">
    <location>
        <begin position="223"/>
        <end position="244"/>
    </location>
</feature>
<dbReference type="STRING" id="4555.K3YL26"/>
<dbReference type="AlphaFoldDB" id="K3YL26"/>
<dbReference type="EMBL" id="AGNK02003796">
    <property type="status" value="NOT_ANNOTATED_CDS"/>
    <property type="molecule type" value="Genomic_DNA"/>
</dbReference>
<organism evidence="6 7">
    <name type="scientific">Setaria italica</name>
    <name type="common">Foxtail millet</name>
    <name type="synonym">Panicum italicum</name>
    <dbReference type="NCBI Taxonomy" id="4555"/>
    <lineage>
        <taxon>Eukaryota</taxon>
        <taxon>Viridiplantae</taxon>
        <taxon>Streptophyta</taxon>
        <taxon>Embryophyta</taxon>
        <taxon>Tracheophyta</taxon>
        <taxon>Spermatophyta</taxon>
        <taxon>Magnoliopsida</taxon>
        <taxon>Liliopsida</taxon>
        <taxon>Poales</taxon>
        <taxon>Poaceae</taxon>
        <taxon>PACMAD clade</taxon>
        <taxon>Panicoideae</taxon>
        <taxon>Panicodae</taxon>
        <taxon>Paniceae</taxon>
        <taxon>Cenchrinae</taxon>
        <taxon>Setaria</taxon>
    </lineage>
</organism>
<evidence type="ECO:0000259" key="5">
    <source>
        <dbReference type="PROSITE" id="PS51634"/>
    </source>
</evidence>
<evidence type="ECO:0000256" key="4">
    <source>
        <dbReference type="SAM" id="MobiDB-lite"/>
    </source>
</evidence>
<evidence type="ECO:0000313" key="7">
    <source>
        <dbReference type="Proteomes" id="UP000004995"/>
    </source>
</evidence>
<reference evidence="6" key="2">
    <citation type="submission" date="2018-08" db="UniProtKB">
        <authorList>
            <consortium name="EnsemblPlants"/>
        </authorList>
    </citation>
    <scope>IDENTIFICATION</scope>
    <source>
        <strain evidence="6">Yugu1</strain>
    </source>
</reference>
<dbReference type="InterPro" id="IPR005172">
    <property type="entry name" value="CRC"/>
</dbReference>
<dbReference type="PANTHER" id="PTHR12446:SF47">
    <property type="entry name" value="CRC DOMAIN-CONTAINING PROTEIN"/>
    <property type="match status" value="1"/>
</dbReference>
<dbReference type="Gramene" id="KQL01625">
    <property type="protein sequence ID" value="KQL01625"/>
    <property type="gene ID" value="SETIT_014947mg"/>
</dbReference>
<evidence type="ECO:0000313" key="6">
    <source>
        <dbReference type="EnsemblPlants" id="KQL01625"/>
    </source>
</evidence>
<reference evidence="7" key="1">
    <citation type="journal article" date="2012" name="Nat. Biotechnol.">
        <title>Reference genome sequence of the model plant Setaria.</title>
        <authorList>
            <person name="Bennetzen J.L."/>
            <person name="Schmutz J."/>
            <person name="Wang H."/>
            <person name="Percifield R."/>
            <person name="Hawkins J."/>
            <person name="Pontaroli A.C."/>
            <person name="Estep M."/>
            <person name="Feng L."/>
            <person name="Vaughn J.N."/>
            <person name="Grimwood J."/>
            <person name="Jenkins J."/>
            <person name="Barry K."/>
            <person name="Lindquist E."/>
            <person name="Hellsten U."/>
            <person name="Deshpande S."/>
            <person name="Wang X."/>
            <person name="Wu X."/>
            <person name="Mitros T."/>
            <person name="Triplett J."/>
            <person name="Yang X."/>
            <person name="Ye C.Y."/>
            <person name="Mauro-Herrera M."/>
            <person name="Wang L."/>
            <person name="Li P."/>
            <person name="Sharma M."/>
            <person name="Sharma R."/>
            <person name="Ronald P.C."/>
            <person name="Panaud O."/>
            <person name="Kellogg E.A."/>
            <person name="Brutnell T.P."/>
            <person name="Doust A.N."/>
            <person name="Tuskan G.A."/>
            <person name="Rokhsar D."/>
            <person name="Devos K.M."/>
        </authorList>
    </citation>
    <scope>NUCLEOTIDE SEQUENCE [LARGE SCALE GENOMIC DNA]</scope>
    <source>
        <strain evidence="7">cv. Yugu1</strain>
    </source>
</reference>
<dbReference type="OMA" id="HENARHD"/>
<feature type="compositionally biased region" description="Basic and acidic residues" evidence="4">
    <location>
        <begin position="223"/>
        <end position="238"/>
    </location>
</feature>
<name>K3YL26_SETIT</name>
<dbReference type="GO" id="GO:0005634">
    <property type="term" value="C:nucleus"/>
    <property type="evidence" value="ECO:0000318"/>
    <property type="project" value="GO_Central"/>
</dbReference>
<dbReference type="Pfam" id="PF03638">
    <property type="entry name" value="TCR"/>
    <property type="match status" value="1"/>
</dbReference>
<proteinExistence type="inferred from homology"/>
<dbReference type="SMART" id="SM01114">
    <property type="entry name" value="CXC"/>
    <property type="match status" value="2"/>
</dbReference>
<comment type="subcellular location">
    <subcellularLocation>
        <location evidence="1">Nucleus</location>
    </subcellularLocation>
</comment>
<dbReference type="eggNOG" id="KOG1171">
    <property type="taxonomic scope" value="Eukaryota"/>
</dbReference>
<dbReference type="InterPro" id="IPR028307">
    <property type="entry name" value="Lin-54_fam"/>
</dbReference>
<keyword evidence="7" id="KW-1185">Reference proteome</keyword>
<protein>
    <recommendedName>
        <fullName evidence="5">CRC domain-containing protein</fullName>
    </recommendedName>
</protein>
<dbReference type="GO" id="GO:0006355">
    <property type="term" value="P:regulation of DNA-templated transcription"/>
    <property type="evidence" value="ECO:0000318"/>
    <property type="project" value="GO_Central"/>
</dbReference>
<keyword evidence="3" id="KW-0539">Nucleus</keyword>
<comment type="similarity">
    <text evidence="2">Belongs to the lin-54 family.</text>
</comment>
<evidence type="ECO:0000256" key="1">
    <source>
        <dbReference type="ARBA" id="ARBA00004123"/>
    </source>
</evidence>
<dbReference type="Proteomes" id="UP000004995">
    <property type="component" value="Unassembled WGS sequence"/>
</dbReference>
<evidence type="ECO:0000256" key="3">
    <source>
        <dbReference type="ARBA" id="ARBA00023242"/>
    </source>
</evidence>
<dbReference type="PROSITE" id="PS51634">
    <property type="entry name" value="CRC"/>
    <property type="match status" value="1"/>
</dbReference>
<dbReference type="PANTHER" id="PTHR12446">
    <property type="entry name" value="TESMIN/TSO1-RELATED"/>
    <property type="match status" value="1"/>
</dbReference>
<sequence length="352" mass="38850">MDKPPELSLGSMHLDIASAFYAGKPEIATTAAALSQALGQAQTCPRLQPSLQSLQSSLLLWPPVIWSTWAAVKHPMPLPHLPPAKKLKLLQTSSVLTPALPDTEALPVVELPLPKLPVRHPLPKLQVRRPLPKLQMHNPLQQASLVLEKESLKQEMPVTPLTSATSVNLYCECFAAGRYCKGFNCTNCYNNGSHDNARARQDAIDAVLERRPMAFMPKVENRSCSKQSSEGKEAEGPHVGKHTRGCNCRKSECLKKYCECFQSNVLCSDNCKCMDCKNYESNEERKAIRAQKHTVFVQNKQNYASSGILQPSSVLPRTTKNDSVTSMAASGIHHPTSNNGSSQIILFKHTFQ</sequence>
<dbReference type="EnsemblPlants" id="KQL01625">
    <property type="protein sequence ID" value="KQL01625"/>
    <property type="gene ID" value="SETIT_014947mg"/>
</dbReference>
<evidence type="ECO:0000256" key="2">
    <source>
        <dbReference type="ARBA" id="ARBA00007267"/>
    </source>
</evidence>